<evidence type="ECO:0000313" key="5">
    <source>
        <dbReference type="Proteomes" id="UP001498469"/>
    </source>
</evidence>
<protein>
    <submittedName>
        <fullName evidence="4">Phage tail spike protein</fullName>
    </submittedName>
</protein>
<dbReference type="NCBIfam" id="TIGR01665">
    <property type="entry name" value="put_anti_recept"/>
    <property type="match status" value="1"/>
</dbReference>
<keyword evidence="1" id="KW-0472">Membrane</keyword>
<organism evidence="4 5">
    <name type="scientific">Clostridium frigoriphilum</name>
    <dbReference type="NCBI Taxonomy" id="443253"/>
    <lineage>
        <taxon>Bacteria</taxon>
        <taxon>Bacillati</taxon>
        <taxon>Bacillota</taxon>
        <taxon>Clostridia</taxon>
        <taxon>Eubacteriales</taxon>
        <taxon>Clostridiaceae</taxon>
        <taxon>Clostridium</taxon>
    </lineage>
</organism>
<feature type="domain" description="Tail spike" evidence="2">
    <location>
        <begin position="94"/>
        <end position="335"/>
    </location>
</feature>
<sequence length="616" mass="67990">MVIINIIIYDKKTTKGNFESNGLAVLNECIKCEVNEEQNGDYSLELHYPTTSKKAQYFTKYNIIKVDGQLFRIYKFEKEHKSNKIIYVWASHIFYDLAFDFIENISLTSTSIKSAMIKALEGRQFASVYTLDSDIVIAGSVDFIQINPAEAMFKIIETWKYGYLKRDNFDIKILISSGIDSGVLIKYGKNIQGIKVINDSTEIATKMFPVGSGGVTLTEKYITIADWNGVDYPSFQIIKKVEFNVADEPTLRSVAQQAADTIGIERTTIEVDFAELSRTVEYQNYKQLETVKVGDTVTLKHSELNLNVKVPVIRVTSDKLTGKNTKVQLGQPKKSRDDSAVINAALKTVKDDLGNQIAKVSTSMMYYANGAALTIGTIGQNPVYLGITAVDNTNLTCLISMYGVASVVCILTIQILLDNKVIPFTPKQKLQVGDNIIGIPMGIPQVGAGAHYLSVILNVDIGTFTIPIFNLQVMIDGRNLQGGLSSSPPHLEITQPVVWVDCKSGKNINQIVTTNIKAPINVPIIQQLMQPAQPGTVITSVKIALTKVAEESNFDASEDNMYNANNLFMTFDGTLTFITQFTSDIMITTSTNTGMLYSVAVANSSDFTTIINLEVF</sequence>
<dbReference type="Pfam" id="PF18994">
    <property type="entry name" value="Prophage_tailD1"/>
    <property type="match status" value="1"/>
</dbReference>
<evidence type="ECO:0000256" key="1">
    <source>
        <dbReference type="SAM" id="Phobius"/>
    </source>
</evidence>
<keyword evidence="1" id="KW-1133">Transmembrane helix</keyword>
<dbReference type="EMBL" id="JAZHFS010000013">
    <property type="protein sequence ID" value="MEF2113487.1"/>
    <property type="molecule type" value="Genomic_DNA"/>
</dbReference>
<keyword evidence="5" id="KW-1185">Reference proteome</keyword>
<gene>
    <name evidence="4" type="ORF">SJI18_14350</name>
</gene>
<accession>A0ABU7UQ22</accession>
<dbReference type="Pfam" id="PF06605">
    <property type="entry name" value="Prophage_tail"/>
    <property type="match status" value="1"/>
</dbReference>
<evidence type="ECO:0000259" key="3">
    <source>
        <dbReference type="Pfam" id="PF18994"/>
    </source>
</evidence>
<reference evidence="4 5" key="1">
    <citation type="submission" date="2023-11" db="EMBL/GenBank/DDBJ databases">
        <title>Draft genome sequence of a psychrophilic Clostridium strain from permafrost water brine.</title>
        <authorList>
            <person name="Shcherbakova V.A."/>
            <person name="Trubitsyn V.E."/>
            <person name="Zakharyuk A.G."/>
        </authorList>
    </citation>
    <scope>NUCLEOTIDE SEQUENCE [LARGE SCALE GENOMIC DNA]</scope>
    <source>
        <strain evidence="4 5">14F</strain>
    </source>
</reference>
<evidence type="ECO:0000313" key="4">
    <source>
        <dbReference type="EMBL" id="MEF2113487.1"/>
    </source>
</evidence>
<feature type="transmembrane region" description="Helical" evidence="1">
    <location>
        <begin position="399"/>
        <end position="417"/>
    </location>
</feature>
<comment type="caution">
    <text evidence="4">The sequence shown here is derived from an EMBL/GenBank/DDBJ whole genome shotgun (WGS) entry which is preliminary data.</text>
</comment>
<dbReference type="RefSeq" id="WP_331702576.1">
    <property type="nucleotide sequence ID" value="NZ_JAZHFS010000013.1"/>
</dbReference>
<dbReference type="Proteomes" id="UP001498469">
    <property type="component" value="Unassembled WGS sequence"/>
</dbReference>
<name>A0ABU7UQ22_9CLOT</name>
<proteinExistence type="predicted"/>
<evidence type="ECO:0000259" key="2">
    <source>
        <dbReference type="Pfam" id="PF06605"/>
    </source>
</evidence>
<dbReference type="InterPro" id="IPR010572">
    <property type="entry name" value="Tail_dom"/>
</dbReference>
<dbReference type="InterPro" id="IPR044051">
    <property type="entry name" value="Prophage_tail_N"/>
</dbReference>
<keyword evidence="1" id="KW-0812">Transmembrane</keyword>
<dbReference type="InterPro" id="IPR007119">
    <property type="entry name" value="Phage_tail_spike_N"/>
</dbReference>
<feature type="domain" description="Prophage endopeptidase tail N-terminal" evidence="3">
    <location>
        <begin position="7"/>
        <end position="92"/>
    </location>
</feature>